<reference evidence="1" key="1">
    <citation type="submission" date="2022-10" db="EMBL/GenBank/DDBJ databases">
        <title>The complete genomes of actinobacterial strains from the NBC collection.</title>
        <authorList>
            <person name="Joergensen T.S."/>
            <person name="Alvarez Arevalo M."/>
            <person name="Sterndorff E.B."/>
            <person name="Faurdal D."/>
            <person name="Vuksanovic O."/>
            <person name="Mourched A.-S."/>
            <person name="Charusanti P."/>
            <person name="Shaw S."/>
            <person name="Blin K."/>
            <person name="Weber T."/>
        </authorList>
    </citation>
    <scope>NUCLEOTIDE SEQUENCE</scope>
    <source>
        <strain evidence="1">NBC_00060</strain>
    </source>
</reference>
<dbReference type="AlphaFoldDB" id="A0AAU2H9N3"/>
<protein>
    <recommendedName>
        <fullName evidence="2">VCBS repeat-containing protein</fullName>
    </recommendedName>
</protein>
<dbReference type="SUPFAM" id="SSF69318">
    <property type="entry name" value="Integrin alpha N-terminal domain"/>
    <property type="match status" value="1"/>
</dbReference>
<organism evidence="1">
    <name type="scientific">Streptomyces sp. NBC_00060</name>
    <dbReference type="NCBI Taxonomy" id="2975636"/>
    <lineage>
        <taxon>Bacteria</taxon>
        <taxon>Bacillati</taxon>
        <taxon>Actinomycetota</taxon>
        <taxon>Actinomycetes</taxon>
        <taxon>Kitasatosporales</taxon>
        <taxon>Streptomycetaceae</taxon>
        <taxon>Streptomyces</taxon>
    </lineage>
</organism>
<dbReference type="EMBL" id="CP108253">
    <property type="protein sequence ID" value="WTU44874.1"/>
    <property type="molecule type" value="Genomic_DNA"/>
</dbReference>
<proteinExistence type="predicted"/>
<dbReference type="InterPro" id="IPR028994">
    <property type="entry name" value="Integrin_alpha_N"/>
</dbReference>
<sequence>MPCCHDFTGDGRGDLLARDSSGTLYCYDGTSSGQPASRARIGGGWNTYNTLF</sequence>
<name>A0AAU2H9N3_9ACTN</name>
<accession>A0AAU2H9N3</accession>
<evidence type="ECO:0008006" key="2">
    <source>
        <dbReference type="Google" id="ProtNLM"/>
    </source>
</evidence>
<gene>
    <name evidence="1" type="ORF">OHV25_37485</name>
</gene>
<evidence type="ECO:0000313" key="1">
    <source>
        <dbReference type="EMBL" id="WTU44874.1"/>
    </source>
</evidence>
<dbReference type="Gene3D" id="2.115.10.10">
    <property type="entry name" value="Tachylectin 2"/>
    <property type="match status" value="1"/>
</dbReference>